<organism evidence="4 5">
    <name type="scientific">Plantactinospora mayteni</name>
    <dbReference type="NCBI Taxonomy" id="566021"/>
    <lineage>
        <taxon>Bacteria</taxon>
        <taxon>Bacillati</taxon>
        <taxon>Actinomycetota</taxon>
        <taxon>Actinomycetes</taxon>
        <taxon>Micromonosporales</taxon>
        <taxon>Micromonosporaceae</taxon>
        <taxon>Plantactinospora</taxon>
    </lineage>
</organism>
<dbReference type="InterPro" id="IPR005330">
    <property type="entry name" value="MHYT_dom"/>
</dbReference>
<feature type="domain" description="MHYT" evidence="3">
    <location>
        <begin position="18"/>
        <end position="209"/>
    </location>
</feature>
<dbReference type="PANTHER" id="PTHR35152">
    <property type="entry name" value="DOMAIN SIGNALLING PROTEIN, PUTATIVE (AFU_ORTHOLOGUE AFUA_5G11310)-RELATED"/>
    <property type="match status" value="1"/>
</dbReference>
<protein>
    <recommendedName>
        <fullName evidence="3">MHYT domain-containing protein</fullName>
    </recommendedName>
</protein>
<feature type="transmembrane region" description="Helical" evidence="1">
    <location>
        <begin position="122"/>
        <end position="144"/>
    </location>
</feature>
<feature type="transmembrane region" description="Helical" evidence="1">
    <location>
        <begin position="54"/>
        <end position="75"/>
    </location>
</feature>
<feature type="region of interest" description="Disordered" evidence="2">
    <location>
        <begin position="270"/>
        <end position="310"/>
    </location>
</feature>
<dbReference type="EMBL" id="BONX01000009">
    <property type="protein sequence ID" value="GIG95193.1"/>
    <property type="molecule type" value="Genomic_DNA"/>
</dbReference>
<evidence type="ECO:0000313" key="5">
    <source>
        <dbReference type="Proteomes" id="UP000621500"/>
    </source>
</evidence>
<evidence type="ECO:0000259" key="3">
    <source>
        <dbReference type="PROSITE" id="PS50924"/>
    </source>
</evidence>
<feature type="transmembrane region" description="Helical" evidence="1">
    <location>
        <begin position="156"/>
        <end position="176"/>
    </location>
</feature>
<keyword evidence="1" id="KW-0812">Transmembrane</keyword>
<gene>
    <name evidence="4" type="ORF">Pma05_17660</name>
</gene>
<sequence>MRRREGITGMGTIDHFQYGWVTPVLSYGLSVLGSFLGLLCAVRAREARTSVRRIWWLALAAWAIGGTAIWTMHFTAMLGFSVAGTPLRYDVPTTVASALVAVVTVGIGLVVAVFGRLDRLRILLGGMFAGLGVAAMHYLGMSAIQLRGRLDYETSLLVVSVLIAVVAATAALWLAVTVRGTGAVTGAAVVMGFAVSGMHYTGMAAMSVHPQPSAPAPTGASGANLLLPIMLIVIFVAFVLFYALLATPTADDRAASAYLADRAAERLDAERRTVEQTAERAVEPSAPPGVAGREVPPAGPGRRFKTRQPF</sequence>
<feature type="compositionally biased region" description="Basic and acidic residues" evidence="2">
    <location>
        <begin position="270"/>
        <end position="282"/>
    </location>
</feature>
<dbReference type="Proteomes" id="UP000621500">
    <property type="component" value="Unassembled WGS sequence"/>
</dbReference>
<comment type="caution">
    <text evidence="4">The sequence shown here is derived from an EMBL/GenBank/DDBJ whole genome shotgun (WGS) entry which is preliminary data.</text>
</comment>
<keyword evidence="1" id="KW-1133">Transmembrane helix</keyword>
<dbReference type="PANTHER" id="PTHR35152:SF1">
    <property type="entry name" value="DOMAIN SIGNALLING PROTEIN, PUTATIVE (AFU_ORTHOLOGUE AFUA_5G11310)-RELATED"/>
    <property type="match status" value="1"/>
</dbReference>
<keyword evidence="1" id="KW-0472">Membrane</keyword>
<evidence type="ECO:0000256" key="1">
    <source>
        <dbReference type="PROSITE-ProRule" id="PRU00244"/>
    </source>
</evidence>
<evidence type="ECO:0000313" key="4">
    <source>
        <dbReference type="EMBL" id="GIG95193.1"/>
    </source>
</evidence>
<dbReference type="RefSeq" id="WP_239311986.1">
    <property type="nucleotide sequence ID" value="NZ_BAAAZQ010000019.1"/>
</dbReference>
<feature type="transmembrane region" description="Helical" evidence="1">
    <location>
        <begin position="183"/>
        <end position="205"/>
    </location>
</feature>
<feature type="transmembrane region" description="Helical" evidence="1">
    <location>
        <begin position="225"/>
        <end position="245"/>
    </location>
</feature>
<keyword evidence="5" id="KW-1185">Reference proteome</keyword>
<proteinExistence type="predicted"/>
<dbReference type="PROSITE" id="PS50924">
    <property type="entry name" value="MHYT"/>
    <property type="match status" value="1"/>
</dbReference>
<evidence type="ECO:0000256" key="2">
    <source>
        <dbReference type="SAM" id="MobiDB-lite"/>
    </source>
</evidence>
<accession>A0ABQ4EKF0</accession>
<reference evidence="4 5" key="1">
    <citation type="submission" date="2021-01" db="EMBL/GenBank/DDBJ databases">
        <title>Whole genome shotgun sequence of Plantactinospora mayteni NBRC 109088.</title>
        <authorList>
            <person name="Komaki H."/>
            <person name="Tamura T."/>
        </authorList>
    </citation>
    <scope>NUCLEOTIDE SEQUENCE [LARGE SCALE GENOMIC DNA]</scope>
    <source>
        <strain evidence="4 5">NBRC 109088</strain>
    </source>
</reference>
<feature type="transmembrane region" description="Helical" evidence="1">
    <location>
        <begin position="95"/>
        <end position="115"/>
    </location>
</feature>
<name>A0ABQ4EKF0_9ACTN</name>
<feature type="transmembrane region" description="Helical" evidence="1">
    <location>
        <begin position="20"/>
        <end position="42"/>
    </location>
</feature>
<dbReference type="Pfam" id="PF03707">
    <property type="entry name" value="MHYT"/>
    <property type="match status" value="3"/>
</dbReference>